<dbReference type="HAMAP" id="MF_01020">
    <property type="entry name" value="HisE"/>
    <property type="match status" value="1"/>
</dbReference>
<dbReference type="Gene3D" id="1.10.287.1080">
    <property type="entry name" value="MazG-like"/>
    <property type="match status" value="1"/>
</dbReference>
<evidence type="ECO:0000256" key="13">
    <source>
        <dbReference type="HAMAP-Rule" id="MF_01019"/>
    </source>
</evidence>
<evidence type="ECO:0000256" key="9">
    <source>
        <dbReference type="ARBA" id="ARBA00022801"/>
    </source>
</evidence>
<evidence type="ECO:0000313" key="18">
    <source>
        <dbReference type="Proteomes" id="UP001321249"/>
    </source>
</evidence>
<evidence type="ECO:0000313" key="16">
    <source>
        <dbReference type="EMBL" id="WFG40084.1"/>
    </source>
</evidence>
<comment type="subcellular location">
    <subcellularLocation>
        <location evidence="13">Cytoplasm</location>
    </subcellularLocation>
</comment>
<dbReference type="GO" id="GO:0000105">
    <property type="term" value="P:L-histidine biosynthetic process"/>
    <property type="evidence" value="ECO:0007669"/>
    <property type="project" value="UniProtKB-UniRule"/>
</dbReference>
<dbReference type="Proteomes" id="UP001321249">
    <property type="component" value="Unassembled WGS sequence"/>
</dbReference>
<evidence type="ECO:0000256" key="11">
    <source>
        <dbReference type="ARBA" id="ARBA00023102"/>
    </source>
</evidence>
<dbReference type="GO" id="GO:0005737">
    <property type="term" value="C:cytoplasm"/>
    <property type="evidence" value="ECO:0007669"/>
    <property type="project" value="UniProtKB-SubCell"/>
</dbReference>
<evidence type="ECO:0000313" key="15">
    <source>
        <dbReference type="EMBL" id="MDG0867544.1"/>
    </source>
</evidence>
<dbReference type="SUPFAM" id="SSF141734">
    <property type="entry name" value="HisI-like"/>
    <property type="match status" value="1"/>
</dbReference>
<comment type="similarity">
    <text evidence="5 13">In the C-terminal section; belongs to the PRA-PH family.</text>
</comment>
<keyword evidence="11 13" id="KW-0368">Histidine biosynthesis</keyword>
<dbReference type="PANTHER" id="PTHR42945">
    <property type="entry name" value="HISTIDINE BIOSYNTHESIS BIFUNCTIONAL PROTEIN"/>
    <property type="match status" value="1"/>
</dbReference>
<name>A0AAJ6CVE2_9CHLR</name>
<accession>A0AAJ6CVE2</accession>
<dbReference type="CDD" id="cd11534">
    <property type="entry name" value="NTP-PPase_HisIE_like"/>
    <property type="match status" value="1"/>
</dbReference>
<dbReference type="EC" id="3.5.4.19" evidence="13"/>
<evidence type="ECO:0000256" key="3">
    <source>
        <dbReference type="ARBA" id="ARBA00005169"/>
    </source>
</evidence>
<evidence type="ECO:0000256" key="6">
    <source>
        <dbReference type="ARBA" id="ARBA00008299"/>
    </source>
</evidence>
<evidence type="ECO:0000256" key="8">
    <source>
        <dbReference type="ARBA" id="ARBA00022741"/>
    </source>
</evidence>
<dbReference type="InterPro" id="IPR021130">
    <property type="entry name" value="PRib-ATP_PPHydrolase-like"/>
</dbReference>
<dbReference type="Proteomes" id="UP001219901">
    <property type="component" value="Chromosome"/>
</dbReference>
<evidence type="ECO:0000313" key="17">
    <source>
        <dbReference type="Proteomes" id="UP001219901"/>
    </source>
</evidence>
<dbReference type="NCBIfam" id="TIGR03188">
    <property type="entry name" value="histidine_hisI"/>
    <property type="match status" value="1"/>
</dbReference>
<evidence type="ECO:0000256" key="2">
    <source>
        <dbReference type="ARBA" id="ARBA00001460"/>
    </source>
</evidence>
<keyword evidence="10 13" id="KW-0067">ATP-binding</keyword>
<evidence type="ECO:0000256" key="12">
    <source>
        <dbReference type="ARBA" id="ARBA00023268"/>
    </source>
</evidence>
<feature type="region of interest" description="Phosphoribosyl-AMP cyclohydrolase" evidence="13">
    <location>
        <begin position="1"/>
        <end position="119"/>
    </location>
</feature>
<reference evidence="16" key="2">
    <citation type="journal article" date="2023" name="Nat. Commun.">
        <title>Cultivation of marine bacteria of the SAR202 clade.</title>
        <authorList>
            <person name="Lim Y."/>
            <person name="Seo J.H."/>
            <person name="Giovannoni S.J."/>
            <person name="Kang I."/>
            <person name="Cho J.C."/>
        </authorList>
    </citation>
    <scope>NUCLEOTIDE SEQUENCE</scope>
    <source>
        <strain evidence="16">JH1073</strain>
    </source>
</reference>
<evidence type="ECO:0000256" key="7">
    <source>
        <dbReference type="ARBA" id="ARBA00022605"/>
    </source>
</evidence>
<proteinExistence type="inferred from homology"/>
<dbReference type="SUPFAM" id="SSF101386">
    <property type="entry name" value="all-alpha NTP pyrophosphatases"/>
    <property type="match status" value="1"/>
</dbReference>
<dbReference type="AlphaFoldDB" id="A0AAJ6CVE2"/>
<dbReference type="InterPro" id="IPR008179">
    <property type="entry name" value="HisE"/>
</dbReference>
<dbReference type="InterPro" id="IPR023019">
    <property type="entry name" value="His_synth_HisIE"/>
</dbReference>
<dbReference type="Pfam" id="PF01502">
    <property type="entry name" value="PRA-CH"/>
    <property type="match status" value="1"/>
</dbReference>
<keyword evidence="9 13" id="KW-0378">Hydrolase</keyword>
<dbReference type="Pfam" id="PF01503">
    <property type="entry name" value="PRA-PH"/>
    <property type="match status" value="1"/>
</dbReference>
<evidence type="ECO:0000256" key="4">
    <source>
        <dbReference type="ARBA" id="ARBA00005204"/>
    </source>
</evidence>
<dbReference type="EMBL" id="WMBE01000003">
    <property type="protein sequence ID" value="MDG0867544.1"/>
    <property type="molecule type" value="Genomic_DNA"/>
</dbReference>
<dbReference type="Gene3D" id="3.10.20.810">
    <property type="entry name" value="Phosphoribosyl-AMP cyclohydrolase"/>
    <property type="match status" value="1"/>
</dbReference>
<evidence type="ECO:0000256" key="5">
    <source>
        <dbReference type="ARBA" id="ARBA00007731"/>
    </source>
</evidence>
<keyword evidence="13" id="KW-0963">Cytoplasm</keyword>
<evidence type="ECO:0000259" key="14">
    <source>
        <dbReference type="Pfam" id="PF01502"/>
    </source>
</evidence>
<dbReference type="GO" id="GO:0005524">
    <property type="term" value="F:ATP binding"/>
    <property type="evidence" value="ECO:0007669"/>
    <property type="project" value="UniProtKB-KW"/>
</dbReference>
<comment type="pathway">
    <text evidence="3 13">Amino-acid biosynthesis; L-histidine biosynthesis; L-histidine from 5-phospho-alpha-D-ribose 1-diphosphate: step 3/9.</text>
</comment>
<comment type="pathway">
    <text evidence="4 13">Amino-acid biosynthesis; L-histidine biosynthesis; L-histidine from 5-phospho-alpha-D-ribose 1-diphosphate: step 2/9.</text>
</comment>
<reference evidence="17" key="3">
    <citation type="submission" date="2023-06" db="EMBL/GenBank/DDBJ databases">
        <title>Pangenomics reveal diversification of enzyme families and niche specialization in globally abundant SAR202 bacteria.</title>
        <authorList>
            <person name="Saw J.H.W."/>
        </authorList>
    </citation>
    <scope>NUCLEOTIDE SEQUENCE [LARGE SCALE GENOMIC DNA]</scope>
    <source>
        <strain evidence="17">JH1073</strain>
    </source>
</reference>
<dbReference type="NCBIfam" id="NF002747">
    <property type="entry name" value="PRK02759.1"/>
    <property type="match status" value="1"/>
</dbReference>
<dbReference type="PANTHER" id="PTHR42945:SF1">
    <property type="entry name" value="HISTIDINE BIOSYNTHESIS BIFUNCTIONAL PROTEIN HIS7"/>
    <property type="match status" value="1"/>
</dbReference>
<keyword evidence="12 13" id="KW-0511">Multifunctional enzyme</keyword>
<feature type="region of interest" description="Phosphoribosyl-ATP pyrophosphohydrolase" evidence="13">
    <location>
        <begin position="120"/>
        <end position="208"/>
    </location>
</feature>
<feature type="domain" description="Phosphoribosyl-AMP cyclohydrolase" evidence="14">
    <location>
        <begin position="24"/>
        <end position="96"/>
    </location>
</feature>
<dbReference type="InterPro" id="IPR038019">
    <property type="entry name" value="PRib_AMP_CycHydrolase_sf"/>
</dbReference>
<sequence>MIQFDDRGLLAAIVQDADSGRVLMHAYMNEEALKRTLEGPDAWFYSRSRQELWHKGETSGNFLKVEEVQQDCDGDAVVVKVNPVGPACHTGSESCFDSGVLDTALLEADGSGVKLGPGVLQELLDVINQRVSEKPEGSYTVELVESGPGRIAQKVVEEAGETAIASVSQTHNDVANEMGDLLYHCMVLLASLKMPADEVWEVLAKRRG</sequence>
<dbReference type="GO" id="GO:0004635">
    <property type="term" value="F:phosphoribosyl-AMP cyclohydrolase activity"/>
    <property type="evidence" value="ECO:0007669"/>
    <property type="project" value="UniProtKB-UniRule"/>
</dbReference>
<comment type="catalytic activity">
    <reaction evidence="2 13">
        <text>1-(5-phospho-beta-D-ribosyl)-ATP + H2O = 1-(5-phospho-beta-D-ribosyl)-5'-AMP + diphosphate + H(+)</text>
        <dbReference type="Rhea" id="RHEA:22828"/>
        <dbReference type="ChEBI" id="CHEBI:15377"/>
        <dbReference type="ChEBI" id="CHEBI:15378"/>
        <dbReference type="ChEBI" id="CHEBI:33019"/>
        <dbReference type="ChEBI" id="CHEBI:59457"/>
        <dbReference type="ChEBI" id="CHEBI:73183"/>
        <dbReference type="EC" id="3.6.1.31"/>
    </reaction>
</comment>
<dbReference type="HAMAP" id="MF_01019">
    <property type="entry name" value="HisIE"/>
    <property type="match status" value="1"/>
</dbReference>
<dbReference type="GO" id="GO:0004636">
    <property type="term" value="F:phosphoribosyl-ATP diphosphatase activity"/>
    <property type="evidence" value="ECO:0007669"/>
    <property type="project" value="UniProtKB-UniRule"/>
</dbReference>
<dbReference type="EMBL" id="CP046147">
    <property type="protein sequence ID" value="WFG40084.1"/>
    <property type="molecule type" value="Genomic_DNA"/>
</dbReference>
<keyword evidence="17" id="KW-1185">Reference proteome</keyword>
<comment type="similarity">
    <text evidence="6 13">In the N-terminal section; belongs to the PRA-CH family.</text>
</comment>
<organism evidence="16 17">
    <name type="scientific">Candidatus Lucifugimonas marina</name>
    <dbReference type="NCBI Taxonomy" id="3038979"/>
    <lineage>
        <taxon>Bacteria</taxon>
        <taxon>Bacillati</taxon>
        <taxon>Chloroflexota</taxon>
        <taxon>Dehalococcoidia</taxon>
        <taxon>SAR202 cluster</taxon>
        <taxon>Candidatus Lucifugimonadales</taxon>
        <taxon>Candidatus Lucifugimonadaceae</taxon>
        <taxon>Candidatus Lucifugimonas</taxon>
    </lineage>
</organism>
<dbReference type="InterPro" id="IPR002496">
    <property type="entry name" value="PRib_AMP_CycHydrolase_dom"/>
</dbReference>
<protein>
    <recommendedName>
        <fullName evidence="13">Histidine biosynthesis bifunctional protein HisIE</fullName>
    </recommendedName>
    <domain>
        <recommendedName>
            <fullName evidence="13">Phosphoribosyl-AMP cyclohydrolase</fullName>
            <shortName evidence="13">PRA-CH</shortName>
            <ecNumber evidence="13">3.5.4.19</ecNumber>
        </recommendedName>
    </domain>
    <domain>
        <recommendedName>
            <fullName evidence="13">Phosphoribosyl-ATP pyrophosphatase</fullName>
            <shortName evidence="13">PRA-PH</shortName>
            <ecNumber evidence="13">3.6.1.31</ecNumber>
        </recommendedName>
    </domain>
</protein>
<dbReference type="NCBIfam" id="NF000768">
    <property type="entry name" value="PRK00051.1"/>
    <property type="match status" value="1"/>
</dbReference>
<dbReference type="RefSeq" id="WP_342826007.1">
    <property type="nucleotide sequence ID" value="NZ_CP046146.1"/>
</dbReference>
<evidence type="ECO:0000256" key="10">
    <source>
        <dbReference type="ARBA" id="ARBA00022840"/>
    </source>
</evidence>
<keyword evidence="8 13" id="KW-0547">Nucleotide-binding</keyword>
<gene>
    <name evidence="13" type="primary">hisI</name>
    <name evidence="13" type="synonym">hisIE</name>
    <name evidence="15" type="ORF">GKO46_10755</name>
    <name evidence="16" type="ORF">GKO48_10785</name>
</gene>
<dbReference type="FunFam" id="3.10.20.810:FF:000001">
    <property type="entry name" value="Histidine biosynthesis bifunctional protein HisIE"/>
    <property type="match status" value="1"/>
</dbReference>
<keyword evidence="7 13" id="KW-0028">Amino-acid biosynthesis</keyword>
<evidence type="ECO:0000256" key="1">
    <source>
        <dbReference type="ARBA" id="ARBA00000024"/>
    </source>
</evidence>
<comment type="catalytic activity">
    <reaction evidence="1 13">
        <text>1-(5-phospho-beta-D-ribosyl)-5'-AMP + H2O = 1-(5-phospho-beta-D-ribosyl)-5-[(5-phospho-beta-D-ribosylamino)methylideneamino]imidazole-4-carboxamide</text>
        <dbReference type="Rhea" id="RHEA:20049"/>
        <dbReference type="ChEBI" id="CHEBI:15377"/>
        <dbReference type="ChEBI" id="CHEBI:58435"/>
        <dbReference type="ChEBI" id="CHEBI:59457"/>
        <dbReference type="EC" id="3.5.4.19"/>
    </reaction>
</comment>
<reference evidence="17 18" key="1">
    <citation type="submission" date="2019-11" db="EMBL/GenBank/DDBJ databases">
        <authorList>
            <person name="Cho J.-C."/>
        </authorList>
    </citation>
    <scope>NUCLEOTIDE SEQUENCE [LARGE SCALE GENOMIC DNA]</scope>
    <source>
        <strain evidence="16 17">JH1073</strain>
        <strain evidence="15 18">JH702</strain>
    </source>
</reference>
<dbReference type="EC" id="3.6.1.31" evidence="13"/>